<dbReference type="PANTHER" id="PTHR36924">
    <property type="entry name" value="ANTITOXIN HIGA-1"/>
    <property type="match status" value="1"/>
</dbReference>
<comment type="caution">
    <text evidence="2">The sequence shown here is derived from an EMBL/GenBank/DDBJ whole genome shotgun (WGS) entry which is preliminary data.</text>
</comment>
<evidence type="ECO:0000313" key="3">
    <source>
        <dbReference type="Proteomes" id="UP000030652"/>
    </source>
</evidence>
<reference evidence="2 3" key="1">
    <citation type="submission" date="2014-10" db="EMBL/GenBank/DDBJ databases">
        <title>Draft genome of anammox bacterium scalindua brodae, obtained using differential coverage binning of sequence data from two enrichment reactors.</title>
        <authorList>
            <person name="Speth D.R."/>
            <person name="Russ L."/>
            <person name="Kartal B."/>
            <person name="Op den Camp H.J."/>
            <person name="Dutilh B.E."/>
            <person name="Jetten M.S."/>
        </authorList>
    </citation>
    <scope>NUCLEOTIDE SEQUENCE [LARGE SCALE GENOMIC DNA]</scope>
    <source>
        <strain evidence="2">RU1</strain>
    </source>
</reference>
<accession>A0A0B0EJZ5</accession>
<dbReference type="Gene3D" id="1.10.260.40">
    <property type="entry name" value="lambda repressor-like DNA-binding domains"/>
    <property type="match status" value="1"/>
</dbReference>
<dbReference type="EMBL" id="JRYO01000085">
    <property type="protein sequence ID" value="KHE92889.1"/>
    <property type="molecule type" value="Genomic_DNA"/>
</dbReference>
<dbReference type="SUPFAM" id="SSF47413">
    <property type="entry name" value="lambda repressor-like DNA-binding domains"/>
    <property type="match status" value="1"/>
</dbReference>
<dbReference type="eggNOG" id="COG3093">
    <property type="taxonomic scope" value="Bacteria"/>
</dbReference>
<proteinExistence type="predicted"/>
<dbReference type="CDD" id="cd00093">
    <property type="entry name" value="HTH_XRE"/>
    <property type="match status" value="1"/>
</dbReference>
<sequence>MSKKLIEIEHPGIMLKEDFLDDLGIKPGTFARAIGVDRTAVKNIIEGKRAITAHMALRFGLYFNMSSGFWLNLQKDYELRTAKRERFTELEKTIQPFEAVHG</sequence>
<name>A0A0B0EJZ5_9BACT</name>
<dbReference type="InterPro" id="IPR010982">
    <property type="entry name" value="Lambda_DNA-bd_dom_sf"/>
</dbReference>
<dbReference type="PANTHER" id="PTHR36924:SF1">
    <property type="entry name" value="ANTITOXIN HIGA-1"/>
    <property type="match status" value="1"/>
</dbReference>
<evidence type="ECO:0000256" key="1">
    <source>
        <dbReference type="ARBA" id="ARBA00023125"/>
    </source>
</evidence>
<dbReference type="InterPro" id="IPR013430">
    <property type="entry name" value="Toxin_antidote_HigA"/>
</dbReference>
<dbReference type="InterPro" id="IPR001387">
    <property type="entry name" value="Cro/C1-type_HTH"/>
</dbReference>
<dbReference type="NCBIfam" id="TIGR02607">
    <property type="entry name" value="antidote_HigA"/>
    <property type="match status" value="1"/>
</dbReference>
<dbReference type="Proteomes" id="UP000030652">
    <property type="component" value="Unassembled WGS sequence"/>
</dbReference>
<organism evidence="2 3">
    <name type="scientific">Candidatus Scalindua brodae</name>
    <dbReference type="NCBI Taxonomy" id="237368"/>
    <lineage>
        <taxon>Bacteria</taxon>
        <taxon>Pseudomonadati</taxon>
        <taxon>Planctomycetota</taxon>
        <taxon>Candidatus Brocadiia</taxon>
        <taxon>Candidatus Brocadiales</taxon>
        <taxon>Candidatus Scalinduaceae</taxon>
        <taxon>Candidatus Scalindua</taxon>
    </lineage>
</organism>
<protein>
    <submittedName>
        <fullName evidence="2">Plasmid-encoded proteic killer antidote protein HigA</fullName>
    </submittedName>
</protein>
<gene>
    <name evidence="2" type="primary">higA</name>
    <name evidence="2" type="ORF">SCABRO_01278</name>
</gene>
<evidence type="ECO:0000313" key="2">
    <source>
        <dbReference type="EMBL" id="KHE92889.1"/>
    </source>
</evidence>
<keyword evidence="1" id="KW-0238">DNA-binding</keyword>
<dbReference type="AlphaFoldDB" id="A0A0B0EJZ5"/>
<dbReference type="GO" id="GO:0003677">
    <property type="term" value="F:DNA binding"/>
    <property type="evidence" value="ECO:0007669"/>
    <property type="project" value="UniProtKB-KW"/>
</dbReference>